<evidence type="ECO:0000313" key="6">
    <source>
        <dbReference type="Proteomes" id="UP000569732"/>
    </source>
</evidence>
<dbReference type="GO" id="GO:0015159">
    <property type="term" value="F:polysaccharide transmembrane transporter activity"/>
    <property type="evidence" value="ECO:0007669"/>
    <property type="project" value="InterPro"/>
</dbReference>
<dbReference type="Proteomes" id="UP000569732">
    <property type="component" value="Unassembled WGS sequence"/>
</dbReference>
<proteinExistence type="predicted"/>
<sequence length="210" mass="22695">MIKDVKKAAFFLSILTLAAGCANNEYPSLGATTTKQPLTTNPSNYNYRIGPGDQLQVFVWRNPELSTNVSVRPDGKVTSPLIEDISVSGKTATEVARAFEKELAKYIRDPIVTVLVEGFTGPYSEQVRIVGEASQPQAIAYREDMTLLDVMIAVGGLTEFAAGNKATLVRVEDGGQKQYSIRLEDLIEGDISANGDVLPGDVIIVPEAIF</sequence>
<evidence type="ECO:0000256" key="1">
    <source>
        <dbReference type="ARBA" id="ARBA00022729"/>
    </source>
</evidence>
<dbReference type="Gene3D" id="3.30.1950.10">
    <property type="entry name" value="wza like domain"/>
    <property type="match status" value="1"/>
</dbReference>
<keyword evidence="6" id="KW-1185">Reference proteome</keyword>
<feature type="domain" description="Soluble ligand binding" evidence="4">
    <location>
        <begin position="127"/>
        <end position="177"/>
    </location>
</feature>
<dbReference type="PANTHER" id="PTHR33619:SF3">
    <property type="entry name" value="POLYSACCHARIDE EXPORT PROTEIN GFCE-RELATED"/>
    <property type="match status" value="1"/>
</dbReference>
<feature type="signal peptide" evidence="2">
    <location>
        <begin position="1"/>
        <end position="18"/>
    </location>
</feature>
<feature type="domain" description="Polysaccharide export protein N-terminal" evidence="3">
    <location>
        <begin position="42"/>
        <end position="116"/>
    </location>
</feature>
<dbReference type="InterPro" id="IPR017477">
    <property type="entry name" value="PEP-CTERM_polysacc_export"/>
</dbReference>
<keyword evidence="1 2" id="KW-0732">Signal</keyword>
<evidence type="ECO:0000256" key="2">
    <source>
        <dbReference type="SAM" id="SignalP"/>
    </source>
</evidence>
<organism evidence="5 6">
    <name type="scientific">Spartinivicinus marinus</name>
    <dbReference type="NCBI Taxonomy" id="2994442"/>
    <lineage>
        <taxon>Bacteria</taxon>
        <taxon>Pseudomonadati</taxon>
        <taxon>Pseudomonadota</taxon>
        <taxon>Gammaproteobacteria</taxon>
        <taxon>Oceanospirillales</taxon>
        <taxon>Zooshikellaceae</taxon>
        <taxon>Spartinivicinus</taxon>
    </lineage>
</organism>
<dbReference type="NCBIfam" id="TIGR03027">
    <property type="entry name" value="pepcterm_export"/>
    <property type="match status" value="1"/>
</dbReference>
<name>A0A853IDU9_9GAMM</name>
<feature type="chain" id="PRO_5032385944" evidence="2">
    <location>
        <begin position="19"/>
        <end position="210"/>
    </location>
</feature>
<dbReference type="RefSeq" id="WP_180569706.1">
    <property type="nucleotide sequence ID" value="NZ_JACCKB010000028.1"/>
</dbReference>
<dbReference type="InterPro" id="IPR049712">
    <property type="entry name" value="Poly_export"/>
</dbReference>
<dbReference type="PANTHER" id="PTHR33619">
    <property type="entry name" value="POLYSACCHARIDE EXPORT PROTEIN GFCE-RELATED"/>
    <property type="match status" value="1"/>
</dbReference>
<accession>A0A853IDU9</accession>
<dbReference type="InterPro" id="IPR019554">
    <property type="entry name" value="Soluble_ligand-bd"/>
</dbReference>
<dbReference type="Pfam" id="PF10531">
    <property type="entry name" value="SLBB"/>
    <property type="match status" value="1"/>
</dbReference>
<dbReference type="Gene3D" id="3.10.560.10">
    <property type="entry name" value="Outer membrane lipoprotein wza domain like"/>
    <property type="match status" value="1"/>
</dbReference>
<protein>
    <submittedName>
        <fullName evidence="5">Polysaccharide biosynthesis/export family protein</fullName>
    </submittedName>
</protein>
<dbReference type="EMBL" id="JACCKB010000028">
    <property type="protein sequence ID" value="NYZ67687.1"/>
    <property type="molecule type" value="Genomic_DNA"/>
</dbReference>
<evidence type="ECO:0000259" key="3">
    <source>
        <dbReference type="Pfam" id="PF02563"/>
    </source>
</evidence>
<dbReference type="AlphaFoldDB" id="A0A853IDU9"/>
<dbReference type="InterPro" id="IPR003715">
    <property type="entry name" value="Poly_export_N"/>
</dbReference>
<gene>
    <name evidence="5" type="ORF">H0A36_16870</name>
</gene>
<dbReference type="Pfam" id="PF02563">
    <property type="entry name" value="Poly_export"/>
    <property type="match status" value="1"/>
</dbReference>
<evidence type="ECO:0000313" key="5">
    <source>
        <dbReference type="EMBL" id="NYZ67687.1"/>
    </source>
</evidence>
<reference evidence="5 6" key="1">
    <citation type="submission" date="2020-07" db="EMBL/GenBank/DDBJ databases">
        <title>Endozoicomonas sp. nov., isolated from sediment.</title>
        <authorList>
            <person name="Gu T."/>
        </authorList>
    </citation>
    <scope>NUCLEOTIDE SEQUENCE [LARGE SCALE GENOMIC DNA]</scope>
    <source>
        <strain evidence="5 6">SM1973</strain>
    </source>
</reference>
<dbReference type="PROSITE" id="PS51257">
    <property type="entry name" value="PROKAR_LIPOPROTEIN"/>
    <property type="match status" value="1"/>
</dbReference>
<evidence type="ECO:0000259" key="4">
    <source>
        <dbReference type="Pfam" id="PF10531"/>
    </source>
</evidence>
<comment type="caution">
    <text evidence="5">The sequence shown here is derived from an EMBL/GenBank/DDBJ whole genome shotgun (WGS) entry which is preliminary data.</text>
</comment>